<dbReference type="InterPro" id="IPR016461">
    <property type="entry name" value="COMT-like"/>
</dbReference>
<keyword evidence="1 5" id="KW-0489">Methyltransferase</keyword>
<evidence type="ECO:0000313" key="5">
    <source>
        <dbReference type="EMBL" id="SCG74576.1"/>
    </source>
</evidence>
<gene>
    <name evidence="5" type="ORF">GA0070623_3902</name>
</gene>
<dbReference type="Proteomes" id="UP000198226">
    <property type="component" value="Chromosome I"/>
</dbReference>
<evidence type="ECO:0000256" key="1">
    <source>
        <dbReference type="ARBA" id="ARBA00022603"/>
    </source>
</evidence>
<proteinExistence type="predicted"/>
<reference evidence="6" key="1">
    <citation type="submission" date="2016-06" db="EMBL/GenBank/DDBJ databases">
        <authorList>
            <person name="Varghese N."/>
            <person name="Submissions Spin"/>
        </authorList>
    </citation>
    <scope>NUCLEOTIDE SEQUENCE [LARGE SCALE GENOMIC DNA]</scope>
    <source>
        <strain evidence="6">DSM 44983</strain>
    </source>
</reference>
<protein>
    <submittedName>
        <fullName evidence="5">16S rRNA G1207 methylase RsmC</fullName>
    </submittedName>
</protein>
<dbReference type="Gene3D" id="1.20.58.1390">
    <property type="match status" value="1"/>
</dbReference>
<dbReference type="Gene3D" id="1.10.10.10">
    <property type="entry name" value="Winged helix-like DNA-binding domain superfamily/Winged helix DNA-binding domain"/>
    <property type="match status" value="1"/>
</dbReference>
<dbReference type="AlphaFoldDB" id="A0A1C5JX45"/>
<keyword evidence="2" id="KW-0808">Transferase</keyword>
<dbReference type="PANTHER" id="PTHR11746">
    <property type="entry name" value="O-METHYLTRANSFERASE"/>
    <property type="match status" value="1"/>
</dbReference>
<dbReference type="InterPro" id="IPR029063">
    <property type="entry name" value="SAM-dependent_MTases_sf"/>
</dbReference>
<evidence type="ECO:0000313" key="6">
    <source>
        <dbReference type="Proteomes" id="UP000198226"/>
    </source>
</evidence>
<keyword evidence="3" id="KW-0949">S-adenosyl-L-methionine</keyword>
<evidence type="ECO:0000256" key="3">
    <source>
        <dbReference type="ARBA" id="ARBA00022691"/>
    </source>
</evidence>
<accession>A0A1C5JX45</accession>
<dbReference type="PIRSF" id="PIRSF005739">
    <property type="entry name" value="O-mtase"/>
    <property type="match status" value="1"/>
</dbReference>
<evidence type="ECO:0000256" key="2">
    <source>
        <dbReference type="ARBA" id="ARBA00022679"/>
    </source>
</evidence>
<feature type="domain" description="O-methyltransferase C-terminal" evidence="4">
    <location>
        <begin position="135"/>
        <end position="326"/>
    </location>
</feature>
<dbReference type="GO" id="GO:0032259">
    <property type="term" value="P:methylation"/>
    <property type="evidence" value="ECO:0007669"/>
    <property type="project" value="UniProtKB-KW"/>
</dbReference>
<name>A0A1C5JX45_9ACTN</name>
<evidence type="ECO:0000259" key="4">
    <source>
        <dbReference type="Pfam" id="PF00891"/>
    </source>
</evidence>
<dbReference type="InterPro" id="IPR001077">
    <property type="entry name" value="COMT_C"/>
</dbReference>
<dbReference type="EMBL" id="LT607752">
    <property type="protein sequence ID" value="SCG74576.1"/>
    <property type="molecule type" value="Genomic_DNA"/>
</dbReference>
<dbReference type="PROSITE" id="PS51683">
    <property type="entry name" value="SAM_OMT_II"/>
    <property type="match status" value="1"/>
</dbReference>
<dbReference type="CDD" id="cd02440">
    <property type="entry name" value="AdoMet_MTases"/>
    <property type="match status" value="1"/>
</dbReference>
<organism evidence="5 6">
    <name type="scientific">Micromonospora rifamycinica</name>
    <dbReference type="NCBI Taxonomy" id="291594"/>
    <lineage>
        <taxon>Bacteria</taxon>
        <taxon>Bacillati</taxon>
        <taxon>Actinomycetota</taxon>
        <taxon>Actinomycetes</taxon>
        <taxon>Micromonosporales</taxon>
        <taxon>Micromonosporaceae</taxon>
        <taxon>Micromonospora</taxon>
    </lineage>
</organism>
<dbReference type="Gene3D" id="3.40.50.150">
    <property type="entry name" value="Vaccinia Virus protein VP39"/>
    <property type="match status" value="1"/>
</dbReference>
<dbReference type="GO" id="GO:0046983">
    <property type="term" value="F:protein dimerization activity"/>
    <property type="evidence" value="ECO:0007669"/>
    <property type="project" value="InterPro"/>
</dbReference>
<dbReference type="InterPro" id="IPR036390">
    <property type="entry name" value="WH_DNA-bd_sf"/>
</dbReference>
<keyword evidence="6" id="KW-1185">Reference proteome</keyword>
<sequence>MTPEATLARFREYMVGPTRFMNLLSCFELGLVDRLRDNPGLTAVKLGDAVGVKPDAVEQLLQLMVKEGFVAYDEGSGAYSLAALGGVAEADLERALAFMGMIKVAMLRQMFYLTESVRTGSLVGLKKFYDFDGTLFDAAAVHEDIRDSWGRLAQLETGNVYGWFFQNLDIPAGSRVLDLLGGNGLGSIMTYRMKASPGLHVTNFDAPEKEAESLRNFREHGVEEHCSFVGGDVFTDVPAGFDLVLIKHYLDMYDRDDVLKILKSANGALEVGGQLVILAPVYPEDITDPDDSQIDFFPTFLLGCATAQGGLQKVPTYRSWLEESGFALTRVVGKDPADIPPDAIPKRFIMFATKTA</sequence>
<dbReference type="InterPro" id="IPR036388">
    <property type="entry name" value="WH-like_DNA-bd_sf"/>
</dbReference>
<dbReference type="SUPFAM" id="SSF46785">
    <property type="entry name" value="Winged helix' DNA-binding domain"/>
    <property type="match status" value="1"/>
</dbReference>
<dbReference type="SUPFAM" id="SSF53335">
    <property type="entry name" value="S-adenosyl-L-methionine-dependent methyltransferases"/>
    <property type="match status" value="1"/>
</dbReference>
<dbReference type="GO" id="GO:0008171">
    <property type="term" value="F:O-methyltransferase activity"/>
    <property type="evidence" value="ECO:0007669"/>
    <property type="project" value="InterPro"/>
</dbReference>
<dbReference type="Pfam" id="PF00891">
    <property type="entry name" value="Methyltransf_2"/>
    <property type="match status" value="1"/>
</dbReference>